<evidence type="ECO:0000256" key="3">
    <source>
        <dbReference type="ARBA" id="ARBA00023163"/>
    </source>
</evidence>
<dbReference type="Gene3D" id="1.10.10.10">
    <property type="entry name" value="Winged helix-like DNA-binding domain superfamily/Winged helix DNA-binding domain"/>
    <property type="match status" value="1"/>
</dbReference>
<dbReference type="InterPro" id="IPR036388">
    <property type="entry name" value="WH-like_DNA-bd_sf"/>
</dbReference>
<keyword evidence="3" id="KW-0804">Transcription</keyword>
<evidence type="ECO:0000256" key="1">
    <source>
        <dbReference type="ARBA" id="ARBA00023015"/>
    </source>
</evidence>
<evidence type="ECO:0000256" key="2">
    <source>
        <dbReference type="ARBA" id="ARBA00023125"/>
    </source>
</evidence>
<evidence type="ECO:0000313" key="5">
    <source>
        <dbReference type="EMBL" id="NRN70193.1"/>
    </source>
</evidence>
<proteinExistence type="predicted"/>
<dbReference type="Pfam" id="PF07729">
    <property type="entry name" value="FCD"/>
    <property type="match status" value="1"/>
</dbReference>
<dbReference type="PANTHER" id="PTHR43537:SF24">
    <property type="entry name" value="GLUCONATE OPERON TRANSCRIPTIONAL REPRESSOR"/>
    <property type="match status" value="1"/>
</dbReference>
<dbReference type="Proteomes" id="UP000763557">
    <property type="component" value="Unassembled WGS sequence"/>
</dbReference>
<dbReference type="Pfam" id="PF00392">
    <property type="entry name" value="GntR"/>
    <property type="match status" value="1"/>
</dbReference>
<comment type="caution">
    <text evidence="5">The sequence shown here is derived from an EMBL/GenBank/DDBJ whole genome shotgun (WGS) entry which is preliminary data.</text>
</comment>
<dbReference type="InterPro" id="IPR000524">
    <property type="entry name" value="Tscrpt_reg_HTH_GntR"/>
</dbReference>
<name>A0ABX2FFN0_9PSEU</name>
<dbReference type="SUPFAM" id="SSF46785">
    <property type="entry name" value="Winged helix' DNA-binding domain"/>
    <property type="match status" value="1"/>
</dbReference>
<dbReference type="InterPro" id="IPR011711">
    <property type="entry name" value="GntR_C"/>
</dbReference>
<evidence type="ECO:0000259" key="4">
    <source>
        <dbReference type="PROSITE" id="PS50949"/>
    </source>
</evidence>
<keyword evidence="6" id="KW-1185">Reference proteome</keyword>
<dbReference type="PROSITE" id="PS50949">
    <property type="entry name" value="HTH_GNTR"/>
    <property type="match status" value="1"/>
</dbReference>
<reference evidence="5 6" key="1">
    <citation type="submission" date="2020-01" db="EMBL/GenBank/DDBJ databases">
        <title>Kibdelosporangium persica a novel Actinomycetes from a hot desert in Iran.</title>
        <authorList>
            <person name="Safaei N."/>
            <person name="Zaburannyi N."/>
            <person name="Mueller R."/>
            <person name="Wink J."/>
        </authorList>
    </citation>
    <scope>NUCLEOTIDE SEQUENCE [LARGE SCALE GENOMIC DNA]</scope>
    <source>
        <strain evidence="5 6">4NS15</strain>
    </source>
</reference>
<keyword evidence="1" id="KW-0805">Transcription regulation</keyword>
<dbReference type="SMART" id="SM00895">
    <property type="entry name" value="FCD"/>
    <property type="match status" value="1"/>
</dbReference>
<dbReference type="InterPro" id="IPR036390">
    <property type="entry name" value="WH_DNA-bd_sf"/>
</dbReference>
<sequence>MAREAVNNKAANNKPVNNKAMSKSRIAYHWIKVRIADGTFSPGYRLVLGNLAQELGVSVVPVREAVRLLEAEGLVTYERNVGAHVAMVDNSEYQHTMETLALVEGYAASLAAPLLSADALAEARRLNDELADCLGDFEPARFTALNHDFHSVLFRPCPNPQVLDLVQRCWNRLSGLRTSTFSFVPGRARQSVAEHETILDLLTRGAPAAEIEQAVRAHRLATLAAFLDHEAARHH</sequence>
<dbReference type="InterPro" id="IPR008920">
    <property type="entry name" value="TF_FadR/GntR_C"/>
</dbReference>
<evidence type="ECO:0000313" key="6">
    <source>
        <dbReference type="Proteomes" id="UP000763557"/>
    </source>
</evidence>
<accession>A0ABX2FFN0</accession>
<protein>
    <submittedName>
        <fullName evidence="5">Colanic acid/biofilm transcriptional regulator</fullName>
    </submittedName>
</protein>
<dbReference type="Gene3D" id="1.20.120.530">
    <property type="entry name" value="GntR ligand-binding domain-like"/>
    <property type="match status" value="1"/>
</dbReference>
<keyword evidence="2" id="KW-0238">DNA-binding</keyword>
<dbReference type="SMART" id="SM00345">
    <property type="entry name" value="HTH_GNTR"/>
    <property type="match status" value="1"/>
</dbReference>
<feature type="domain" description="HTH gntR-type" evidence="4">
    <location>
        <begin position="21"/>
        <end position="88"/>
    </location>
</feature>
<organism evidence="5 6">
    <name type="scientific">Kibdelosporangium persicum</name>
    <dbReference type="NCBI Taxonomy" id="2698649"/>
    <lineage>
        <taxon>Bacteria</taxon>
        <taxon>Bacillati</taxon>
        <taxon>Actinomycetota</taxon>
        <taxon>Actinomycetes</taxon>
        <taxon>Pseudonocardiales</taxon>
        <taxon>Pseudonocardiaceae</taxon>
        <taxon>Kibdelosporangium</taxon>
    </lineage>
</organism>
<dbReference type="EMBL" id="JAAATY010000035">
    <property type="protein sequence ID" value="NRN70193.1"/>
    <property type="molecule type" value="Genomic_DNA"/>
</dbReference>
<dbReference type="CDD" id="cd07377">
    <property type="entry name" value="WHTH_GntR"/>
    <property type="match status" value="1"/>
</dbReference>
<dbReference type="SUPFAM" id="SSF48008">
    <property type="entry name" value="GntR ligand-binding domain-like"/>
    <property type="match status" value="1"/>
</dbReference>
<dbReference type="PANTHER" id="PTHR43537">
    <property type="entry name" value="TRANSCRIPTIONAL REGULATOR, GNTR FAMILY"/>
    <property type="match status" value="1"/>
</dbReference>
<dbReference type="RefSeq" id="WP_173141199.1">
    <property type="nucleotide sequence ID" value="NZ_CBCSGW010000041.1"/>
</dbReference>
<gene>
    <name evidence="5" type="ORF">GC106_74580</name>
</gene>